<evidence type="ECO:0000313" key="9">
    <source>
        <dbReference type="EMBL" id="THH06923.1"/>
    </source>
</evidence>
<evidence type="ECO:0000256" key="2">
    <source>
        <dbReference type="ARBA" id="ARBA00010261"/>
    </source>
</evidence>
<dbReference type="InterPro" id="IPR006806">
    <property type="entry name" value="NDUFA5"/>
</dbReference>
<evidence type="ECO:0000256" key="4">
    <source>
        <dbReference type="ARBA" id="ARBA00022660"/>
    </source>
</evidence>
<protein>
    <recommendedName>
        <fullName evidence="11">NADH dehydrogenase [ubiquinone] 1 alpha subcomplex subunit 5</fullName>
    </recommendedName>
</protein>
<evidence type="ECO:0000256" key="7">
    <source>
        <dbReference type="ARBA" id="ARBA00023128"/>
    </source>
</evidence>
<dbReference type="PANTHER" id="PTHR12653">
    <property type="entry name" value="NADH-UBIQUINONE OXIDOREDUCTASE 13 KD-B SUBUNIT"/>
    <property type="match status" value="1"/>
</dbReference>
<keyword evidence="6" id="KW-0249">Electron transport</keyword>
<evidence type="ECO:0000256" key="1">
    <source>
        <dbReference type="ARBA" id="ARBA00004443"/>
    </source>
</evidence>
<evidence type="ECO:0000256" key="3">
    <source>
        <dbReference type="ARBA" id="ARBA00022448"/>
    </source>
</evidence>
<evidence type="ECO:0000256" key="8">
    <source>
        <dbReference type="ARBA" id="ARBA00023136"/>
    </source>
</evidence>
<dbReference type="GO" id="GO:0022904">
    <property type="term" value="P:respiratory electron transport chain"/>
    <property type="evidence" value="ECO:0007669"/>
    <property type="project" value="InterPro"/>
</dbReference>
<dbReference type="Pfam" id="PF04716">
    <property type="entry name" value="ETC_C1_NDUFA5"/>
    <property type="match status" value="1"/>
</dbReference>
<dbReference type="GO" id="GO:0005743">
    <property type="term" value="C:mitochondrial inner membrane"/>
    <property type="evidence" value="ECO:0007669"/>
    <property type="project" value="UniProtKB-SubCell"/>
</dbReference>
<evidence type="ECO:0000256" key="6">
    <source>
        <dbReference type="ARBA" id="ARBA00022982"/>
    </source>
</evidence>
<evidence type="ECO:0000313" key="10">
    <source>
        <dbReference type="Proteomes" id="UP000308199"/>
    </source>
</evidence>
<dbReference type="AlphaFoldDB" id="A0A4V3XCR8"/>
<proteinExistence type="inferred from homology"/>
<comment type="similarity">
    <text evidence="2">Belongs to the complex I NDUFA5 subunit family.</text>
</comment>
<keyword evidence="5" id="KW-0999">Mitochondrion inner membrane</keyword>
<name>A0A4V3XCR8_9AGAM</name>
<keyword evidence="8" id="KW-0472">Membrane</keyword>
<comment type="caution">
    <text evidence="9">The sequence shown here is derived from an EMBL/GenBank/DDBJ whole genome shotgun (WGS) entry which is preliminary data.</text>
</comment>
<keyword evidence="10" id="KW-1185">Reference proteome</keyword>
<sequence length="131" mass="14837">MFRFTRPLLQHALKSSTGITGMAVHPKPLPVLLEAYQATLSRLSEIPQTSVYRQGAETLTQRKLEIVQDANGDVDIVEKGLDEGQIEEAILVAQDELSLVGKMIEWKAWEPLEEKPQPGQWEYFGRTTQFK</sequence>
<accession>A0A4V3XCR8</accession>
<dbReference type="EMBL" id="SGPK01000168">
    <property type="protein sequence ID" value="THH06923.1"/>
    <property type="molecule type" value="Genomic_DNA"/>
</dbReference>
<evidence type="ECO:0008006" key="11">
    <source>
        <dbReference type="Google" id="ProtNLM"/>
    </source>
</evidence>
<comment type="subcellular location">
    <subcellularLocation>
        <location evidence="1">Mitochondrion inner membrane</location>
        <topology evidence="1">Peripheral membrane protein</topology>
        <orientation evidence="1">Matrix side</orientation>
    </subcellularLocation>
</comment>
<keyword evidence="3" id="KW-0813">Transport</keyword>
<reference evidence="9 10" key="1">
    <citation type="submission" date="2019-02" db="EMBL/GenBank/DDBJ databases">
        <title>Genome sequencing of the rare red list fungi Phellinidium pouzarii.</title>
        <authorList>
            <person name="Buettner E."/>
            <person name="Kellner H."/>
        </authorList>
    </citation>
    <scope>NUCLEOTIDE SEQUENCE [LARGE SCALE GENOMIC DNA]</scope>
    <source>
        <strain evidence="9 10">DSM 108285</strain>
    </source>
</reference>
<keyword evidence="7" id="KW-0496">Mitochondrion</keyword>
<evidence type="ECO:0000256" key="5">
    <source>
        <dbReference type="ARBA" id="ARBA00022792"/>
    </source>
</evidence>
<dbReference type="Proteomes" id="UP000308199">
    <property type="component" value="Unassembled WGS sequence"/>
</dbReference>
<gene>
    <name evidence="9" type="ORF">EW145_g3742</name>
</gene>
<organism evidence="9 10">
    <name type="scientific">Phellinidium pouzarii</name>
    <dbReference type="NCBI Taxonomy" id="167371"/>
    <lineage>
        <taxon>Eukaryota</taxon>
        <taxon>Fungi</taxon>
        <taxon>Dikarya</taxon>
        <taxon>Basidiomycota</taxon>
        <taxon>Agaricomycotina</taxon>
        <taxon>Agaricomycetes</taxon>
        <taxon>Hymenochaetales</taxon>
        <taxon>Hymenochaetaceae</taxon>
        <taxon>Phellinidium</taxon>
    </lineage>
</organism>
<dbReference type="OrthoDB" id="286811at2759"/>
<keyword evidence="4" id="KW-0679">Respiratory chain</keyword>
<dbReference type="PANTHER" id="PTHR12653:SF0">
    <property type="entry name" value="NADH DEHYDROGENASE [UBIQUINONE] 1 ALPHA SUBCOMPLEX SUBUNIT 5"/>
    <property type="match status" value="1"/>
</dbReference>